<dbReference type="Proteomes" id="UP000265515">
    <property type="component" value="Unassembled WGS sequence"/>
</dbReference>
<evidence type="ECO:0000256" key="2">
    <source>
        <dbReference type="SAM" id="MobiDB-lite"/>
    </source>
</evidence>
<sequence length="192" mass="21599">MAAEDYHAFALQHEEEVNLLQDMRAKEVERRKEAELEAEQLKEKLDRLEIERAEKMKTTGTCLRARLEVVIDDTPGPSFRGKKKATTTKNDNATKIDKLKNDKEVFVKSNHLDLRPLKKDAVQAICEKEGVQYTPLDKAKEDIVKARLARAFGTSIEEITRQNGVGIEEISDDNTAVSTDLGKTADGEDEVS</sequence>
<gene>
    <name evidence="3" type="ORF">CBR_g39742</name>
</gene>
<name>A0A388LS79_CHABU</name>
<reference evidence="3 4" key="1">
    <citation type="journal article" date="2018" name="Cell">
        <title>The Chara Genome: Secondary Complexity and Implications for Plant Terrestrialization.</title>
        <authorList>
            <person name="Nishiyama T."/>
            <person name="Sakayama H."/>
            <person name="Vries J.D."/>
            <person name="Buschmann H."/>
            <person name="Saint-Marcoux D."/>
            <person name="Ullrich K.K."/>
            <person name="Haas F.B."/>
            <person name="Vanderstraeten L."/>
            <person name="Becker D."/>
            <person name="Lang D."/>
            <person name="Vosolsobe S."/>
            <person name="Rombauts S."/>
            <person name="Wilhelmsson P.K.I."/>
            <person name="Janitza P."/>
            <person name="Kern R."/>
            <person name="Heyl A."/>
            <person name="Rumpler F."/>
            <person name="Villalobos L.I.A.C."/>
            <person name="Clay J.M."/>
            <person name="Skokan R."/>
            <person name="Toyoda A."/>
            <person name="Suzuki Y."/>
            <person name="Kagoshima H."/>
            <person name="Schijlen E."/>
            <person name="Tajeshwar N."/>
            <person name="Catarino B."/>
            <person name="Hetherington A.J."/>
            <person name="Saltykova A."/>
            <person name="Bonnot C."/>
            <person name="Breuninger H."/>
            <person name="Symeonidi A."/>
            <person name="Radhakrishnan G.V."/>
            <person name="Van Nieuwerburgh F."/>
            <person name="Deforce D."/>
            <person name="Chang C."/>
            <person name="Karol K.G."/>
            <person name="Hedrich R."/>
            <person name="Ulvskov P."/>
            <person name="Glockner G."/>
            <person name="Delwiche C.F."/>
            <person name="Petrasek J."/>
            <person name="Van de Peer Y."/>
            <person name="Friml J."/>
            <person name="Beilby M."/>
            <person name="Dolan L."/>
            <person name="Kohara Y."/>
            <person name="Sugano S."/>
            <person name="Fujiyama A."/>
            <person name="Delaux P.-M."/>
            <person name="Quint M."/>
            <person name="TheiBen G."/>
            <person name="Hagemann M."/>
            <person name="Harholt J."/>
            <person name="Dunand C."/>
            <person name="Zachgo S."/>
            <person name="Langdale J."/>
            <person name="Maumus F."/>
            <person name="Straeten D.V.D."/>
            <person name="Gould S.B."/>
            <person name="Rensing S.A."/>
        </authorList>
    </citation>
    <scope>NUCLEOTIDE SEQUENCE [LARGE SCALE GENOMIC DNA]</scope>
    <source>
        <strain evidence="3 4">S276</strain>
    </source>
</reference>
<organism evidence="3 4">
    <name type="scientific">Chara braunii</name>
    <name type="common">Braun's stonewort</name>
    <dbReference type="NCBI Taxonomy" id="69332"/>
    <lineage>
        <taxon>Eukaryota</taxon>
        <taxon>Viridiplantae</taxon>
        <taxon>Streptophyta</taxon>
        <taxon>Charophyceae</taxon>
        <taxon>Charales</taxon>
        <taxon>Characeae</taxon>
        <taxon>Chara</taxon>
    </lineage>
</organism>
<comment type="caution">
    <text evidence="3">The sequence shown here is derived from an EMBL/GenBank/DDBJ whole genome shotgun (WGS) entry which is preliminary data.</text>
</comment>
<dbReference type="EMBL" id="BFEA01000508">
    <property type="protein sequence ID" value="GBG85177.1"/>
    <property type="molecule type" value="Genomic_DNA"/>
</dbReference>
<keyword evidence="4" id="KW-1185">Reference proteome</keyword>
<evidence type="ECO:0000256" key="1">
    <source>
        <dbReference type="SAM" id="Coils"/>
    </source>
</evidence>
<feature type="coiled-coil region" evidence="1">
    <location>
        <begin position="17"/>
        <end position="58"/>
    </location>
</feature>
<feature type="region of interest" description="Disordered" evidence="2">
    <location>
        <begin position="167"/>
        <end position="192"/>
    </location>
</feature>
<keyword evidence="1" id="KW-0175">Coiled coil</keyword>
<evidence type="ECO:0000313" key="4">
    <source>
        <dbReference type="Proteomes" id="UP000265515"/>
    </source>
</evidence>
<dbReference type="Gramene" id="GBG85177">
    <property type="protein sequence ID" value="GBG85177"/>
    <property type="gene ID" value="CBR_g39742"/>
</dbReference>
<accession>A0A388LS79</accession>
<proteinExistence type="predicted"/>
<protein>
    <submittedName>
        <fullName evidence="3">Uncharacterized protein</fullName>
    </submittedName>
</protein>
<dbReference type="AlphaFoldDB" id="A0A388LS79"/>
<evidence type="ECO:0000313" key="3">
    <source>
        <dbReference type="EMBL" id="GBG85177.1"/>
    </source>
</evidence>